<dbReference type="STRING" id="97359.A0A550CXB1"/>
<reference evidence="1 2" key="1">
    <citation type="journal article" date="2019" name="New Phytol.">
        <title>Comparative genomics reveals unique wood-decay strategies and fruiting body development in the Schizophyllaceae.</title>
        <authorList>
            <person name="Almasi E."/>
            <person name="Sahu N."/>
            <person name="Krizsan K."/>
            <person name="Balint B."/>
            <person name="Kovacs G.M."/>
            <person name="Kiss B."/>
            <person name="Cseklye J."/>
            <person name="Drula E."/>
            <person name="Henrissat B."/>
            <person name="Nagy I."/>
            <person name="Chovatia M."/>
            <person name="Adam C."/>
            <person name="LaButti K."/>
            <person name="Lipzen A."/>
            <person name="Riley R."/>
            <person name="Grigoriev I.V."/>
            <person name="Nagy L.G."/>
        </authorList>
    </citation>
    <scope>NUCLEOTIDE SEQUENCE [LARGE SCALE GENOMIC DNA]</scope>
    <source>
        <strain evidence="1 2">NL-1724</strain>
    </source>
</reference>
<accession>A0A550CXB1</accession>
<keyword evidence="2" id="KW-1185">Reference proteome</keyword>
<dbReference type="OrthoDB" id="5227693at2759"/>
<dbReference type="Proteomes" id="UP000320762">
    <property type="component" value="Unassembled WGS sequence"/>
</dbReference>
<dbReference type="AlphaFoldDB" id="A0A550CXB1"/>
<evidence type="ECO:0000313" key="2">
    <source>
        <dbReference type="Proteomes" id="UP000320762"/>
    </source>
</evidence>
<sequence length="578" mass="65143">MTHIDATALAALIVSLVALVVTLLQVVQQYASTAYDYRRCSKRVLGQWAQRTRRHFIFSEVRFEVTFSTPHLSIFFPRDYRTLKRRPTQMSTEQTSLTSTDKRAHTSIDTQDIRIPVAPKQFVYEADRPSFSSWPPTPHKEIQQYDITDQPWFLNFQDPSVSEARCGWLSVLAAAAASDVGLYVKERRWSYDYMPQSLTRPIASADRASFLSLMSLRRVPWRNAGADEVFVGSGPTCEVRINDIQSFGPVYVAEMSSKLDISTRYQCVSDTARRAMFNEFDLGFGMVHTDADIGISLRKSFRGTDTNFARGIQDWYEGDHWCIGVGLLIACWCTEPSMPKAINGDTFRSVYSAQTLTTGLDHVRTLQMLCGSACVHDLRKGKSAIRDFLPLVDDFYKETVHSQLIVPHLLQACSLSHCGEYIHQGDTSWTTANACLDGIHILDDQLNTLLSQIPWETDDFRRLIAYWQIRHAMSEYPVAEGLANEAGTLWVQELDVVIAADALAVVNDLIGELSKNEVDSSGLQYQSVIHKVVVNRLLRGALWRVHNSNGPSKHDVRTALECTLSHKVLADKTTVYLA</sequence>
<proteinExistence type="predicted"/>
<evidence type="ECO:0000313" key="1">
    <source>
        <dbReference type="EMBL" id="TRM69435.1"/>
    </source>
</evidence>
<dbReference type="EMBL" id="VDMD01000001">
    <property type="protein sequence ID" value="TRM69435.1"/>
    <property type="molecule type" value="Genomic_DNA"/>
</dbReference>
<gene>
    <name evidence="1" type="ORF">BD626DRAFT_474034</name>
</gene>
<comment type="caution">
    <text evidence="1">The sequence shown here is derived from an EMBL/GenBank/DDBJ whole genome shotgun (WGS) entry which is preliminary data.</text>
</comment>
<protein>
    <submittedName>
        <fullName evidence="1">Uncharacterized protein</fullName>
    </submittedName>
</protein>
<name>A0A550CXB1_9AGAR</name>
<organism evidence="1 2">
    <name type="scientific">Schizophyllum amplum</name>
    <dbReference type="NCBI Taxonomy" id="97359"/>
    <lineage>
        <taxon>Eukaryota</taxon>
        <taxon>Fungi</taxon>
        <taxon>Dikarya</taxon>
        <taxon>Basidiomycota</taxon>
        <taxon>Agaricomycotina</taxon>
        <taxon>Agaricomycetes</taxon>
        <taxon>Agaricomycetidae</taxon>
        <taxon>Agaricales</taxon>
        <taxon>Schizophyllaceae</taxon>
        <taxon>Schizophyllum</taxon>
    </lineage>
</organism>